<feature type="chain" id="PRO_5042249584" description="Solute-binding protein family 3/N-terminal domain-containing protein" evidence="2">
    <location>
        <begin position="22"/>
        <end position="348"/>
    </location>
</feature>
<dbReference type="Gene3D" id="3.40.190.10">
    <property type="entry name" value="Periplasmic binding protein-like II"/>
    <property type="match status" value="2"/>
</dbReference>
<dbReference type="EMBL" id="JADXDR010000137">
    <property type="protein sequence ID" value="KAI7838074.1"/>
    <property type="molecule type" value="Genomic_DNA"/>
</dbReference>
<dbReference type="AlphaFoldDB" id="A0AAD5DKJ5"/>
<gene>
    <name evidence="4" type="ORF">COHA_008157</name>
</gene>
<name>A0AAD5DKJ5_9CHLO</name>
<dbReference type="InterPro" id="IPR001638">
    <property type="entry name" value="Solute-binding_3/MltF_N"/>
</dbReference>
<dbReference type="SMART" id="SM00062">
    <property type="entry name" value="PBPb"/>
    <property type="match status" value="1"/>
</dbReference>
<evidence type="ECO:0000256" key="1">
    <source>
        <dbReference type="ARBA" id="ARBA00022729"/>
    </source>
</evidence>
<reference evidence="4" key="1">
    <citation type="submission" date="2020-11" db="EMBL/GenBank/DDBJ databases">
        <title>Chlorella ohadii genome sequencing and assembly.</title>
        <authorList>
            <person name="Murik O."/>
            <person name="Treves H."/>
            <person name="Kedem I."/>
            <person name="Shotland Y."/>
            <person name="Kaplan A."/>
        </authorList>
    </citation>
    <scope>NUCLEOTIDE SEQUENCE</scope>
    <source>
        <strain evidence="4">1</strain>
    </source>
</reference>
<sequence>MHASQLLVAWLAVLALPSAAAQPAAEQAVGPATSPARAPGAFQQPLKVGVGLLSVDNFPFSQKTANASAPDNHAGLEGFEVALMDALCAKANLTCTAVPLYSLEDRLQGVANGTLDLTISSLSFTPGREAVAHFVRPFYYESGVALFADSSRGGLALFGPGSKPGSAVEGSPGGWRGVFTGDFPVGQTICFVEGYYALPFILQEYQINIDLSATLEEAAAKVKSGRCSALAYDSVTPTQAVGLPMLAAPPVFVAPYGVAINRDRTGGELEQRLVWALTSVMNQGNASEILALEQQWLVPNGVGPNSDLQTVVNAISTFAAPLATGPGKVPESYRLFGVSPGGRRLRRW</sequence>
<dbReference type="PANTHER" id="PTHR35936">
    <property type="entry name" value="MEMBRANE-BOUND LYTIC MUREIN TRANSGLYCOSYLASE F"/>
    <property type="match status" value="1"/>
</dbReference>
<keyword evidence="1 2" id="KW-0732">Signal</keyword>
<proteinExistence type="predicted"/>
<evidence type="ECO:0000256" key="2">
    <source>
        <dbReference type="SAM" id="SignalP"/>
    </source>
</evidence>
<dbReference type="PANTHER" id="PTHR35936:SF19">
    <property type="entry name" value="AMINO-ACID-BINDING PROTEIN YXEM-RELATED"/>
    <property type="match status" value="1"/>
</dbReference>
<organism evidence="4 5">
    <name type="scientific">Chlorella ohadii</name>
    <dbReference type="NCBI Taxonomy" id="2649997"/>
    <lineage>
        <taxon>Eukaryota</taxon>
        <taxon>Viridiplantae</taxon>
        <taxon>Chlorophyta</taxon>
        <taxon>core chlorophytes</taxon>
        <taxon>Trebouxiophyceae</taxon>
        <taxon>Chlorellales</taxon>
        <taxon>Chlorellaceae</taxon>
        <taxon>Chlorella clade</taxon>
        <taxon>Chlorella</taxon>
    </lineage>
</organism>
<keyword evidence="5" id="KW-1185">Reference proteome</keyword>
<dbReference type="SUPFAM" id="SSF53850">
    <property type="entry name" value="Periplasmic binding protein-like II"/>
    <property type="match status" value="1"/>
</dbReference>
<feature type="signal peptide" evidence="2">
    <location>
        <begin position="1"/>
        <end position="21"/>
    </location>
</feature>
<feature type="domain" description="Solute-binding protein family 3/N-terminal" evidence="3">
    <location>
        <begin position="47"/>
        <end position="300"/>
    </location>
</feature>
<dbReference type="Pfam" id="PF00497">
    <property type="entry name" value="SBP_bac_3"/>
    <property type="match status" value="1"/>
</dbReference>
<accession>A0AAD5DKJ5</accession>
<dbReference type="Proteomes" id="UP001205105">
    <property type="component" value="Unassembled WGS sequence"/>
</dbReference>
<comment type="caution">
    <text evidence="4">The sequence shown here is derived from an EMBL/GenBank/DDBJ whole genome shotgun (WGS) entry which is preliminary data.</text>
</comment>
<evidence type="ECO:0000313" key="5">
    <source>
        <dbReference type="Proteomes" id="UP001205105"/>
    </source>
</evidence>
<evidence type="ECO:0000313" key="4">
    <source>
        <dbReference type="EMBL" id="KAI7838074.1"/>
    </source>
</evidence>
<protein>
    <recommendedName>
        <fullName evidence="3">Solute-binding protein family 3/N-terminal domain-containing protein</fullName>
    </recommendedName>
</protein>
<evidence type="ECO:0000259" key="3">
    <source>
        <dbReference type="SMART" id="SM00062"/>
    </source>
</evidence>